<dbReference type="InterPro" id="IPR004626">
    <property type="entry name" value="RarD"/>
</dbReference>
<evidence type="ECO:0000256" key="20">
    <source>
        <dbReference type="ARBA" id="ARBA00022840"/>
    </source>
</evidence>
<keyword evidence="20" id="KW-0067">ATP-binding</keyword>
<dbReference type="InterPro" id="IPR037185">
    <property type="entry name" value="EmrE-like"/>
</dbReference>
<dbReference type="GO" id="GO:0006865">
    <property type="term" value="P:amino acid transport"/>
    <property type="evidence" value="ECO:0007669"/>
    <property type="project" value="InterPro"/>
</dbReference>
<evidence type="ECO:0000259" key="32">
    <source>
        <dbReference type="PROSITE" id="PS51891"/>
    </source>
</evidence>
<evidence type="ECO:0000256" key="2">
    <source>
        <dbReference type="ARBA" id="ARBA00004651"/>
    </source>
</evidence>
<dbReference type="Gene3D" id="3.90.1680.10">
    <property type="entry name" value="SOS response associated peptidase-like"/>
    <property type="match status" value="1"/>
</dbReference>
<feature type="transmembrane region" description="Helical" evidence="29">
    <location>
        <begin position="1857"/>
        <end position="1873"/>
    </location>
</feature>
<evidence type="ECO:0000256" key="1">
    <source>
        <dbReference type="ARBA" id="ARBA00001947"/>
    </source>
</evidence>
<dbReference type="Pfam" id="PF08502">
    <property type="entry name" value="LeuA_dimer"/>
    <property type="match status" value="1"/>
</dbReference>
<dbReference type="InterPro" id="IPR014729">
    <property type="entry name" value="Rossmann-like_a/b/a_fold"/>
</dbReference>
<comment type="subcellular location">
    <subcellularLocation>
        <location evidence="2">Cell membrane</location>
        <topology evidence="2">Multi-pass membrane protein</topology>
    </subcellularLocation>
</comment>
<dbReference type="Pfam" id="PF01810">
    <property type="entry name" value="LysE"/>
    <property type="match status" value="1"/>
</dbReference>
<evidence type="ECO:0000256" key="6">
    <source>
        <dbReference type="ARBA" id="ARBA00007362"/>
    </source>
</evidence>
<evidence type="ECO:0000259" key="31">
    <source>
        <dbReference type="PROSITE" id="PS50991"/>
    </source>
</evidence>
<evidence type="ECO:0000256" key="28">
    <source>
        <dbReference type="SAM" id="Coils"/>
    </source>
</evidence>
<dbReference type="InterPro" id="IPR036230">
    <property type="entry name" value="LeuA_allosteric_dom_sf"/>
</dbReference>
<feature type="transmembrane region" description="Helical" evidence="29">
    <location>
        <begin position="1802"/>
        <end position="1821"/>
    </location>
</feature>
<dbReference type="NCBIfam" id="TIGR00977">
    <property type="entry name" value="citramal_synth"/>
    <property type="match status" value="1"/>
</dbReference>
<dbReference type="InterPro" id="IPR000620">
    <property type="entry name" value="EamA_dom"/>
</dbReference>
<feature type="transmembrane region" description="Helical" evidence="29">
    <location>
        <begin position="1996"/>
        <end position="2017"/>
    </location>
</feature>
<evidence type="ECO:0000256" key="12">
    <source>
        <dbReference type="ARBA" id="ARBA00022598"/>
    </source>
</evidence>
<dbReference type="EC" id="2.3.3.21" evidence="27"/>
<dbReference type="Pfam" id="PF10973">
    <property type="entry name" value="DUF2799"/>
    <property type="match status" value="1"/>
</dbReference>
<dbReference type="Gene3D" id="1.10.238.260">
    <property type="match status" value="1"/>
</dbReference>
<evidence type="ECO:0000256" key="25">
    <source>
        <dbReference type="ARBA" id="ARBA00023304"/>
    </source>
</evidence>
<dbReference type="HAMAP" id="MF_00041">
    <property type="entry name" value="Cys_tRNA_synth"/>
    <property type="match status" value="1"/>
</dbReference>
<dbReference type="PRINTS" id="PR00983">
    <property type="entry name" value="TRNASYNTHCYS"/>
</dbReference>
<dbReference type="SUPFAM" id="SSF143081">
    <property type="entry name" value="BB1717-like"/>
    <property type="match status" value="1"/>
</dbReference>
<dbReference type="SUPFAM" id="SSF103481">
    <property type="entry name" value="Multidrug resistance efflux transporter EmrE"/>
    <property type="match status" value="2"/>
</dbReference>
<evidence type="ECO:0000313" key="33">
    <source>
        <dbReference type="EMBL" id="CAJ1391656.1"/>
    </source>
</evidence>
<keyword evidence="16 29" id="KW-0812">Transmembrane</keyword>
<dbReference type="Pfam" id="PF00682">
    <property type="entry name" value="HMGL-like"/>
    <property type="match status" value="1"/>
</dbReference>
<dbReference type="InterPro" id="IPR006913">
    <property type="entry name" value="CENP-V/GFA"/>
</dbReference>
<evidence type="ECO:0000256" key="8">
    <source>
        <dbReference type="ARBA" id="ARBA00012973"/>
    </source>
</evidence>
<dbReference type="GO" id="GO:0003852">
    <property type="term" value="F:2-isopropylmalate synthase activity"/>
    <property type="evidence" value="ECO:0007669"/>
    <property type="project" value="UniProtKB-EC"/>
</dbReference>
<dbReference type="EC" id="6.1.1.16" evidence="7"/>
<dbReference type="SUPFAM" id="SSF110921">
    <property type="entry name" value="2-isopropylmalate synthase LeuA, allosteric (dimerisation) domain"/>
    <property type="match status" value="1"/>
</dbReference>
<keyword evidence="28" id="KW-0175">Coiled coil</keyword>
<keyword evidence="21" id="KW-0648">Protein biosynthesis</keyword>
<evidence type="ECO:0000256" key="29">
    <source>
        <dbReference type="SAM" id="Phobius"/>
    </source>
</evidence>
<evidence type="ECO:0000256" key="24">
    <source>
        <dbReference type="ARBA" id="ARBA00023146"/>
    </source>
</evidence>
<dbReference type="Pfam" id="PF01406">
    <property type="entry name" value="tRNA-synt_1e"/>
    <property type="match status" value="1"/>
</dbReference>
<dbReference type="SUPFAM" id="SSF47323">
    <property type="entry name" value="Anticodon-binding domain of a subclass of class I aminoacyl-tRNA synthetases"/>
    <property type="match status" value="1"/>
</dbReference>
<dbReference type="GO" id="GO:0003697">
    <property type="term" value="F:single-stranded DNA binding"/>
    <property type="evidence" value="ECO:0007669"/>
    <property type="project" value="InterPro"/>
</dbReference>
<evidence type="ECO:0000256" key="14">
    <source>
        <dbReference type="ARBA" id="ARBA00022624"/>
    </source>
</evidence>
<dbReference type="PROSITE" id="PS51891">
    <property type="entry name" value="CENP_V_GFA"/>
    <property type="match status" value="1"/>
</dbReference>
<comment type="cofactor">
    <cofactor evidence="1">
        <name>Zn(2+)</name>
        <dbReference type="ChEBI" id="CHEBI:29105"/>
    </cofactor>
</comment>
<evidence type="ECO:0000256" key="9">
    <source>
        <dbReference type="ARBA" id="ARBA00022325"/>
    </source>
</evidence>
<dbReference type="InterPro" id="IPR036590">
    <property type="entry name" value="SRAP-like"/>
</dbReference>
<dbReference type="InterPro" id="IPR054691">
    <property type="entry name" value="LeuA/HCS_post-cat"/>
</dbReference>
<keyword evidence="18" id="KW-0547">Nucleotide-binding</keyword>
<protein>
    <recommendedName>
        <fullName evidence="9">(R)-citramalate synthase</fullName>
        <ecNumber evidence="8">2.3.3.13</ecNumber>
        <ecNumber evidence="27">2.3.3.21</ecNumber>
        <ecNumber evidence="7">6.1.1.16</ecNumber>
    </recommendedName>
    <alternativeName>
        <fullName evidence="26">Cysteinyl-tRNA synthetase</fullName>
    </alternativeName>
</protein>
<evidence type="ECO:0000313" key="34">
    <source>
        <dbReference type="Proteomes" id="UP001178507"/>
    </source>
</evidence>
<feature type="transmembrane region" description="Helical" evidence="29">
    <location>
        <begin position="414"/>
        <end position="439"/>
    </location>
</feature>
<keyword evidence="22 29" id="KW-1133">Transmembrane helix</keyword>
<dbReference type="InterPro" id="IPR021242">
    <property type="entry name" value="DUF2799"/>
</dbReference>
<keyword evidence="10" id="KW-0813">Transport</keyword>
<feature type="coiled-coil region" evidence="28">
    <location>
        <begin position="122"/>
        <end position="165"/>
    </location>
</feature>
<dbReference type="Pfam" id="PF04828">
    <property type="entry name" value="GFA"/>
    <property type="match status" value="1"/>
</dbReference>
<keyword evidence="13" id="KW-0028">Amino-acid biosynthesis</keyword>
<evidence type="ECO:0000256" key="13">
    <source>
        <dbReference type="ARBA" id="ARBA00022605"/>
    </source>
</evidence>
<dbReference type="SMART" id="SM00917">
    <property type="entry name" value="LeuA_dimer"/>
    <property type="match status" value="1"/>
</dbReference>
<evidence type="ECO:0000256" key="11">
    <source>
        <dbReference type="ARBA" id="ARBA00022475"/>
    </source>
</evidence>
<dbReference type="GO" id="GO:0016846">
    <property type="term" value="F:carbon-sulfur lyase activity"/>
    <property type="evidence" value="ECO:0007669"/>
    <property type="project" value="InterPro"/>
</dbReference>
<dbReference type="Gene3D" id="3.20.20.70">
    <property type="entry name" value="Aldolase class I"/>
    <property type="match status" value="1"/>
</dbReference>
<dbReference type="CDD" id="cd07941">
    <property type="entry name" value="DRE_TIM_LeuA3"/>
    <property type="match status" value="1"/>
</dbReference>
<evidence type="ECO:0000256" key="18">
    <source>
        <dbReference type="ARBA" id="ARBA00022741"/>
    </source>
</evidence>
<keyword evidence="17" id="KW-0479">Metal-binding</keyword>
<feature type="chain" id="PRO_5041379259" description="(R)-citramalate synthase" evidence="30">
    <location>
        <begin position="25"/>
        <end position="2034"/>
    </location>
</feature>
<evidence type="ECO:0000256" key="27">
    <source>
        <dbReference type="ARBA" id="ARBA00034330"/>
    </source>
</evidence>
<keyword evidence="19" id="KW-0862">Zinc</keyword>
<dbReference type="GO" id="GO:0106300">
    <property type="term" value="P:protein-DNA covalent cross-linking repair"/>
    <property type="evidence" value="ECO:0007669"/>
    <property type="project" value="InterPro"/>
</dbReference>
<dbReference type="InterPro" id="IPR013709">
    <property type="entry name" value="2-isopropylmalate_synth_dimer"/>
</dbReference>
<dbReference type="GO" id="GO:0043714">
    <property type="term" value="F:(R)-citramalate synthase activity"/>
    <property type="evidence" value="ECO:0007669"/>
    <property type="project" value="UniProtKB-EC"/>
</dbReference>
<dbReference type="Proteomes" id="UP001178507">
    <property type="component" value="Unassembled WGS sequence"/>
</dbReference>
<evidence type="ECO:0000256" key="21">
    <source>
        <dbReference type="ARBA" id="ARBA00022917"/>
    </source>
</evidence>
<evidence type="ECO:0000256" key="16">
    <source>
        <dbReference type="ARBA" id="ARBA00022692"/>
    </source>
</evidence>
<dbReference type="InterPro" id="IPR009080">
    <property type="entry name" value="tRNAsynth_Ia_anticodon-bd"/>
</dbReference>
<keyword evidence="14" id="KW-0412">Isoleucine biosynthesis</keyword>
<evidence type="ECO:0000256" key="30">
    <source>
        <dbReference type="SAM" id="SignalP"/>
    </source>
</evidence>
<feature type="transmembrane region" description="Helical" evidence="29">
    <location>
        <begin position="525"/>
        <end position="544"/>
    </location>
</feature>
<keyword evidence="23 29" id="KW-0472">Membrane</keyword>
<evidence type="ECO:0000256" key="7">
    <source>
        <dbReference type="ARBA" id="ARBA00012832"/>
    </source>
</evidence>
<dbReference type="PANTHER" id="PTHR43538:SF1">
    <property type="entry name" value="(R)-CITRAMALATE SYNTHASE"/>
    <property type="match status" value="1"/>
</dbReference>
<dbReference type="GO" id="GO:0005886">
    <property type="term" value="C:plasma membrane"/>
    <property type="evidence" value="ECO:0007669"/>
    <property type="project" value="UniProtKB-SubCell"/>
</dbReference>
<feature type="transmembrane region" description="Helical" evidence="29">
    <location>
        <begin position="1908"/>
        <end position="1928"/>
    </location>
</feature>
<evidence type="ECO:0000256" key="22">
    <source>
        <dbReference type="ARBA" id="ARBA00022989"/>
    </source>
</evidence>
<feature type="domain" description="Pyruvate carboxyltransferase" evidence="31">
    <location>
        <begin position="1181"/>
        <end position="1494"/>
    </location>
</feature>
<feature type="transmembrane region" description="Helical" evidence="29">
    <location>
        <begin position="1940"/>
        <end position="1959"/>
    </location>
</feature>
<dbReference type="Gene3D" id="3.40.50.620">
    <property type="entry name" value="HUPs"/>
    <property type="match status" value="1"/>
</dbReference>
<dbReference type="NCBIfam" id="TIGR00688">
    <property type="entry name" value="rarD"/>
    <property type="match status" value="1"/>
</dbReference>
<dbReference type="GO" id="GO:0006423">
    <property type="term" value="P:cysteinyl-tRNA aminoacylation"/>
    <property type="evidence" value="ECO:0007669"/>
    <property type="project" value="InterPro"/>
</dbReference>
<dbReference type="InterPro" id="IPR013785">
    <property type="entry name" value="Aldolase_TIM"/>
</dbReference>
<dbReference type="InterPro" id="IPR011057">
    <property type="entry name" value="Mss4-like_sf"/>
</dbReference>
<evidence type="ECO:0000256" key="4">
    <source>
        <dbReference type="ARBA" id="ARBA00005495"/>
    </source>
</evidence>
<dbReference type="NCBIfam" id="TIGR00435">
    <property type="entry name" value="cysS"/>
    <property type="match status" value="1"/>
</dbReference>
<dbReference type="SUPFAM" id="SSF51316">
    <property type="entry name" value="Mss4-like"/>
    <property type="match status" value="1"/>
</dbReference>
<evidence type="ECO:0000256" key="15">
    <source>
        <dbReference type="ARBA" id="ARBA00022679"/>
    </source>
</evidence>
<feature type="transmembrane region" description="Helical" evidence="29">
    <location>
        <begin position="564"/>
        <end position="591"/>
    </location>
</feature>
<keyword evidence="12" id="KW-0436">Ligase</keyword>
<feature type="transmembrane region" description="Helical" evidence="29">
    <location>
        <begin position="490"/>
        <end position="513"/>
    </location>
</feature>
<evidence type="ECO:0000256" key="19">
    <source>
        <dbReference type="ARBA" id="ARBA00022833"/>
    </source>
</evidence>
<dbReference type="PROSITE" id="PS00816">
    <property type="entry name" value="AIPM_HOMOCIT_SYNTH_2"/>
    <property type="match status" value="1"/>
</dbReference>
<dbReference type="EC" id="2.3.3.13" evidence="8"/>
<feature type="signal peptide" evidence="30">
    <location>
        <begin position="1"/>
        <end position="24"/>
    </location>
</feature>
<dbReference type="Pfam" id="PF00892">
    <property type="entry name" value="EamA"/>
    <property type="match status" value="1"/>
</dbReference>
<keyword evidence="30" id="KW-0732">Signal</keyword>
<feature type="transmembrane region" description="Helical" evidence="29">
    <location>
        <begin position="446"/>
        <end position="470"/>
    </location>
</feature>
<keyword evidence="15" id="KW-0808">Transferase</keyword>
<feature type="domain" description="CENP-V/GFA" evidence="32">
    <location>
        <begin position="1065"/>
        <end position="1183"/>
    </location>
</feature>
<evidence type="ECO:0000256" key="5">
    <source>
        <dbReference type="ARBA" id="ARBA00006154"/>
    </source>
</evidence>
<dbReference type="PANTHER" id="PTHR43538">
    <property type="entry name" value="ALPHA-IPM SYNTHASE/HOMOCITRATE SYNTHASE"/>
    <property type="match status" value="1"/>
</dbReference>
<dbReference type="GO" id="GO:0005524">
    <property type="term" value="F:ATP binding"/>
    <property type="evidence" value="ECO:0007669"/>
    <property type="project" value="UniProtKB-KW"/>
</dbReference>
<comment type="similarity">
    <text evidence="4">Belongs to the Gfa family.</text>
</comment>
<keyword evidence="25" id="KW-0100">Branched-chain amino acid biosynthesis</keyword>
<dbReference type="EMBL" id="CAUJNA010002223">
    <property type="protein sequence ID" value="CAJ1391656.1"/>
    <property type="molecule type" value="Genomic_DNA"/>
</dbReference>
<dbReference type="GO" id="GO:0046872">
    <property type="term" value="F:metal ion binding"/>
    <property type="evidence" value="ECO:0007669"/>
    <property type="project" value="UniProtKB-KW"/>
</dbReference>
<keyword evidence="24" id="KW-0030">Aminoacyl-tRNA synthetase</keyword>
<gene>
    <name evidence="33" type="ORF">EVOR1521_LOCUS16920</name>
</gene>
<comment type="caution">
    <text evidence="33">The sequence shown here is derived from an EMBL/GenBank/DDBJ whole genome shotgun (WGS) entry which is preliminary data.</text>
</comment>
<reference evidence="33" key="1">
    <citation type="submission" date="2023-08" db="EMBL/GenBank/DDBJ databases">
        <authorList>
            <person name="Chen Y."/>
            <person name="Shah S."/>
            <person name="Dougan E. K."/>
            <person name="Thang M."/>
            <person name="Chan C."/>
        </authorList>
    </citation>
    <scope>NUCLEOTIDE SEQUENCE</scope>
</reference>
<dbReference type="Gene3D" id="3.90.1590.10">
    <property type="entry name" value="glutathione-dependent formaldehyde- activating enzyme (gfa)"/>
    <property type="match status" value="1"/>
</dbReference>
<dbReference type="InterPro" id="IPR024909">
    <property type="entry name" value="Cys-tRNA/MSH_ligase"/>
</dbReference>
<name>A0AA36IPM0_9DINO</name>
<dbReference type="SUPFAM" id="SSF52374">
    <property type="entry name" value="Nucleotidylyl transferase"/>
    <property type="match status" value="1"/>
</dbReference>
<dbReference type="Gene3D" id="3.30.160.270">
    <property type="match status" value="1"/>
</dbReference>
<comment type="pathway">
    <text evidence="3">Amino-acid biosynthesis; L-isoleucine biosynthesis; 2-oxobutanoate from pyruvate: step 1/3.</text>
</comment>
<dbReference type="InterPro" id="IPR000891">
    <property type="entry name" value="PYR_CT"/>
</dbReference>
<dbReference type="Pfam" id="PF02586">
    <property type="entry name" value="SRAP"/>
    <property type="match status" value="1"/>
</dbReference>
<keyword evidence="11" id="KW-1003">Cell membrane</keyword>
<evidence type="ECO:0000256" key="23">
    <source>
        <dbReference type="ARBA" id="ARBA00023136"/>
    </source>
</evidence>
<feature type="transmembrane region" description="Helical" evidence="29">
    <location>
        <begin position="1879"/>
        <end position="1896"/>
    </location>
</feature>
<feature type="transmembrane region" description="Helical" evidence="29">
    <location>
        <begin position="1225"/>
        <end position="1248"/>
    </location>
</feature>
<feature type="transmembrane region" description="Helical" evidence="29">
    <location>
        <begin position="1772"/>
        <end position="1790"/>
    </location>
</feature>
<dbReference type="GO" id="GO:0009097">
    <property type="term" value="P:isoleucine biosynthetic process"/>
    <property type="evidence" value="ECO:0007669"/>
    <property type="project" value="UniProtKB-KW"/>
</dbReference>
<dbReference type="GO" id="GO:0009098">
    <property type="term" value="P:L-leucine biosynthetic process"/>
    <property type="evidence" value="ECO:0007669"/>
    <property type="project" value="InterPro"/>
</dbReference>
<evidence type="ECO:0000256" key="17">
    <source>
        <dbReference type="ARBA" id="ARBA00022723"/>
    </source>
</evidence>
<organism evidence="33 34">
    <name type="scientific">Effrenium voratum</name>
    <dbReference type="NCBI Taxonomy" id="2562239"/>
    <lineage>
        <taxon>Eukaryota</taxon>
        <taxon>Sar</taxon>
        <taxon>Alveolata</taxon>
        <taxon>Dinophyceae</taxon>
        <taxon>Suessiales</taxon>
        <taxon>Symbiodiniaceae</taxon>
        <taxon>Effrenium</taxon>
    </lineage>
</organism>
<dbReference type="PROSITE" id="PS51257">
    <property type="entry name" value="PROKAR_LIPOPROTEIN"/>
    <property type="match status" value="1"/>
</dbReference>
<dbReference type="InterPro" id="IPR032678">
    <property type="entry name" value="tRNA-synt_1_cat_dom"/>
</dbReference>
<dbReference type="GO" id="GO:0004817">
    <property type="term" value="F:cysteine-tRNA ligase activity"/>
    <property type="evidence" value="ECO:0007669"/>
    <property type="project" value="UniProtKB-EC"/>
</dbReference>
<evidence type="ECO:0000256" key="26">
    <source>
        <dbReference type="ARBA" id="ARBA00031499"/>
    </source>
</evidence>
<proteinExistence type="inferred from homology"/>
<keyword evidence="34" id="KW-1185">Reference proteome</keyword>
<comment type="similarity">
    <text evidence="5">Belongs to the alpha-IPM synthase/homocitrate synthase family.</text>
</comment>
<dbReference type="InterPro" id="IPR015803">
    <property type="entry name" value="Cys-tRNA-ligase"/>
</dbReference>
<dbReference type="CDD" id="cd00672">
    <property type="entry name" value="CysRS_core"/>
    <property type="match status" value="1"/>
</dbReference>
<evidence type="ECO:0000256" key="3">
    <source>
        <dbReference type="ARBA" id="ARBA00004743"/>
    </source>
</evidence>
<evidence type="ECO:0000256" key="10">
    <source>
        <dbReference type="ARBA" id="ARBA00022448"/>
    </source>
</evidence>
<dbReference type="InterPro" id="IPR001123">
    <property type="entry name" value="LeuE-type"/>
</dbReference>
<dbReference type="SUPFAM" id="SSF51569">
    <property type="entry name" value="Aldolase"/>
    <property type="match status" value="1"/>
</dbReference>
<comment type="similarity">
    <text evidence="6">Belongs to the EamA transporter family.</text>
</comment>
<sequence length="2034" mass="220412">MGFQMRYLVAAGVLGAAMMALSSCATLSEEQCQVVDWQQLGESDGTRGFPVTYVGQHQEACTKHGISVDAASWQTGWQRGIRTYCTAANGLNVGRTGGINRNACPADMALAFNEAYTVGRRVHDARSERDSAQQEIDRLIRELSAATAEEDRRRIQLEIELERNRLSSAQGDVFSAERAADLYQFRAAQVEDFPPRYNIAPTQPLLVVTAAETRPEGSNLPDRNALLMRWGLLPAWVKDPEDFPLLINARSETAAEKASFRAAMRHRRCIIPASGFYEWARDKASGQSQAFWVRPRDGGPVGFAGLHETWIGKDGSEIDTCAIMTMAAPDDLSHIHHRVPVALRPEHHDRWLDVRGQGPADIVDLFAPDAQVMFDAIAVSDKVNKVANAGPDVQEPVEPRAFALPGAGLMRSHVFILCLICALSDALLIAAGVAGLGTLIAANPSLITIVTLGGAAFLLVYAALALRRALRPSVLLAEAPGGKPLPLKAAIATCLAFTFLNPHVYLDTVVLLGSLSGRYEGAARVAFGGGAMTASFVWFFSLGYGARLLAPLFAKPGAWRVLDVLIAVIMTALAIGLLASAPGICHLPLLVREKQMAEHSGRWGANSTARYPAPPCAEMAETAGSTIRLYNTLTRAKAPFTPIDPDNVRLYVCGPTVYDYAHIGNARPVIVFDVLFRLLRHVYGEKHVSYVRNITDVEDKINARALRDYPELPLNEAIRAVTEKTAAQFQADALALGCLPPTHEPRATEHVAGMIAMINDLITRGHAYVATGDEGAEVLFDVGSMPDYGALSGRDLADQKAGARVAVADHKRDAADFVLWKQSGPNEPGWDADFGGTHIRGRPGWHIECSVMSAHHLGEVFDIHGGGIDLVFPHHENEIAQSRCAHGTATMANVWMHNGFLQVEGRKMSKSLGNFVTVHELLATEKFGGRAWPGEVLRLAMLMTHYREPIDFSVRRLEEAESLLARLWRRAGEAISNGTRQAVIDALSDDLNSVDAIHALNGLAGEPLRDALELLGLPPAVPVGHVDLDAVQAAIDARLALIADKNWAEADRIRDELLERGIQLKDGKDPDTGERCGAVRYRVTLPLKDPHLCHCRMCQKAVGNYFVPLASVERAAFEITRGEPAWFHSSGPVRRGFCRDCGTPLLFETVGFDGMTITLGSLDDPASVPPISTYGVESRMPWIVEAVERDGRTTEEEEYLDGQRVRDIAATNRQHPDHDTDMPRWLLYGLIAKGIAVVAITLAVLYYAGDKITIARLLDEFGIDYVEGGYPGANPTDTAFFERKRTSDAAFVAFGMTKRAGVSASNDPGLAALTGAAADAVCFVAKAWDYHVDVALGCTLEENLDSIRDSVAAAISAGREAMVDCEHFFDGYKANPDYALDCARAALEAGARWIVLCDTNGGTQPDEVRAITRAVIDAGVPGDRLGIHAHDDTGQAVANSLAAIDAGVRQVQGTLNGIGERCGNANLVTLIATLGLKPAWSERFETGISAENLIGLTRLSRSFDELLNRAPDAQAPYVGASAFATKAGIHASALVKDPKTYEHVPAECVGNMRRVMVSDQGGKSNFINELKRRGIAVAKDDPRLDTLIAIVKEREADGYAYEGADASFELLARRTLGEVPDFFEVDSFRCVVERRHNARGALITLSEAVVKLTVDGEQRMSVAEGQGPVNALDLALRKDLGKYQGEIADLELVDYKVRILNGGTEAITRVLIESTDMTGRRWWTVGVSDNIIDASFQALMDSITFKLMKNRGTAGLMAVDHMPAWEVVAHRVIWSVPVAGLLLILMRRTADLRAALRDPKTLAQAALTAGLISINWGVYVWAIAAERTVEAALGYYINPLVNVLLATVFLGERLNRLQALAVGCAVIAVAILTMRAGGLPWVSLTLAFSFGLYAFFRKTLPVGASQGFMLEVLLLSVPGLAIIVWMTAQGTGHFGLTGWSDIWLLLLAGPVTAIPLILYANGAKLLRFTTIGVMQYLTPTLIFLVAIFIFGEPFSFWQLVAFGFIWGALALYTLSLFQSARAAARIVGRSPPAA</sequence>
<dbReference type="InterPro" id="IPR005675">
    <property type="entry name" value="Citramal_synthase"/>
</dbReference>
<accession>A0AA36IPM0</accession>
<dbReference type="Pfam" id="PF22617">
    <property type="entry name" value="HCS_D2"/>
    <property type="match status" value="1"/>
</dbReference>
<feature type="transmembrane region" description="Helical" evidence="29">
    <location>
        <begin position="1833"/>
        <end position="1850"/>
    </location>
</feature>
<dbReference type="InterPro" id="IPR003738">
    <property type="entry name" value="SRAP"/>
</dbReference>
<dbReference type="InterPro" id="IPR002034">
    <property type="entry name" value="AIPM/Hcit_synth_CS"/>
</dbReference>
<dbReference type="PROSITE" id="PS50991">
    <property type="entry name" value="PYR_CT"/>
    <property type="match status" value="1"/>
</dbReference>
<feature type="transmembrane region" description="Helical" evidence="29">
    <location>
        <begin position="1971"/>
        <end position="1990"/>
    </location>
</feature>